<dbReference type="InParanoid" id="A0A1X7UMD4"/>
<accession>A0A1X7UMD4</accession>
<organism evidence="1">
    <name type="scientific">Amphimedon queenslandica</name>
    <name type="common">Sponge</name>
    <dbReference type="NCBI Taxonomy" id="400682"/>
    <lineage>
        <taxon>Eukaryota</taxon>
        <taxon>Metazoa</taxon>
        <taxon>Porifera</taxon>
        <taxon>Demospongiae</taxon>
        <taxon>Heteroscleromorpha</taxon>
        <taxon>Haplosclerida</taxon>
        <taxon>Niphatidae</taxon>
        <taxon>Amphimedon</taxon>
    </lineage>
</organism>
<dbReference type="AlphaFoldDB" id="A0A1X7UMD4"/>
<dbReference type="EnsemblMetazoa" id="Aqu2.1.28577_001">
    <property type="protein sequence ID" value="Aqu2.1.28577_001"/>
    <property type="gene ID" value="Aqu2.1.28577"/>
</dbReference>
<proteinExistence type="predicted"/>
<evidence type="ECO:0000313" key="1">
    <source>
        <dbReference type="EnsemblMetazoa" id="Aqu2.1.28577_001"/>
    </source>
</evidence>
<reference evidence="1" key="1">
    <citation type="submission" date="2017-05" db="UniProtKB">
        <authorList>
            <consortium name="EnsemblMetazoa"/>
        </authorList>
    </citation>
    <scope>IDENTIFICATION</scope>
</reference>
<name>A0A1X7UMD4_AMPQE</name>
<protein>
    <submittedName>
        <fullName evidence="1">Uncharacterized protein</fullName>
    </submittedName>
</protein>
<sequence length="18" mass="2016">MIKTFSLKSVKGYLSGTR</sequence>